<evidence type="ECO:0000313" key="1">
    <source>
        <dbReference type="EMBL" id="SHH10793.1"/>
    </source>
</evidence>
<feature type="non-terminal residue" evidence="1">
    <location>
        <position position="35"/>
    </location>
</feature>
<name>A0A1M5QBB2_9BACI</name>
<organism evidence="1 2">
    <name type="scientific">Virgibacillus chiguensis</name>
    <dbReference type="NCBI Taxonomy" id="411959"/>
    <lineage>
        <taxon>Bacteria</taxon>
        <taxon>Bacillati</taxon>
        <taxon>Bacillota</taxon>
        <taxon>Bacilli</taxon>
        <taxon>Bacillales</taxon>
        <taxon>Bacillaceae</taxon>
        <taxon>Virgibacillus</taxon>
    </lineage>
</organism>
<evidence type="ECO:0000313" key="2">
    <source>
        <dbReference type="Proteomes" id="UP000184079"/>
    </source>
</evidence>
<dbReference type="AlphaFoldDB" id="A0A1M5QBB2"/>
<keyword evidence="2" id="KW-1185">Reference proteome</keyword>
<gene>
    <name evidence="1" type="ORF">SAMN05421807_10435</name>
</gene>
<sequence>MVNNECNFFPMADAVDLIEVYSNYAYCWTQRYQGG</sequence>
<dbReference type="Proteomes" id="UP000184079">
    <property type="component" value="Unassembled WGS sequence"/>
</dbReference>
<proteinExistence type="predicted"/>
<protein>
    <submittedName>
        <fullName evidence="1">Uncharacterized protein</fullName>
    </submittedName>
</protein>
<dbReference type="EMBL" id="FQXD01000004">
    <property type="protein sequence ID" value="SHH10793.1"/>
    <property type="molecule type" value="Genomic_DNA"/>
</dbReference>
<accession>A0A1M5QBB2</accession>
<reference evidence="2" key="1">
    <citation type="submission" date="2016-11" db="EMBL/GenBank/DDBJ databases">
        <authorList>
            <person name="Varghese N."/>
            <person name="Submissions S."/>
        </authorList>
    </citation>
    <scope>NUCLEOTIDE SEQUENCE [LARGE SCALE GENOMIC DNA]</scope>
    <source>
        <strain evidence="2">CGMCC 1.6496</strain>
    </source>
</reference>